<keyword evidence="4" id="KW-0804">Transcription</keyword>
<dbReference type="PROSITE" id="PS50937">
    <property type="entry name" value="HTH_MERR_2"/>
    <property type="match status" value="1"/>
</dbReference>
<evidence type="ECO:0000256" key="1">
    <source>
        <dbReference type="ARBA" id="ARBA00022491"/>
    </source>
</evidence>
<dbReference type="Proteomes" id="UP001139648">
    <property type="component" value="Unassembled WGS sequence"/>
</dbReference>
<comment type="caution">
    <text evidence="7">The sequence shown here is derived from an EMBL/GenBank/DDBJ whole genome shotgun (WGS) entry which is preliminary data.</text>
</comment>
<dbReference type="GO" id="GO:0003677">
    <property type="term" value="F:DNA binding"/>
    <property type="evidence" value="ECO:0007669"/>
    <property type="project" value="UniProtKB-KW"/>
</dbReference>
<dbReference type="PANTHER" id="PTHR30204">
    <property type="entry name" value="REDOX-CYCLING DRUG-SENSING TRANSCRIPTIONAL ACTIVATOR SOXR"/>
    <property type="match status" value="1"/>
</dbReference>
<organism evidence="7 8">
    <name type="scientific">Nonomuraea thailandensis</name>
    <dbReference type="NCBI Taxonomy" id="1188745"/>
    <lineage>
        <taxon>Bacteria</taxon>
        <taxon>Bacillati</taxon>
        <taxon>Actinomycetota</taxon>
        <taxon>Actinomycetes</taxon>
        <taxon>Streptosporangiales</taxon>
        <taxon>Streptosporangiaceae</taxon>
        <taxon>Nonomuraea</taxon>
    </lineage>
</organism>
<dbReference type="Pfam" id="PF13411">
    <property type="entry name" value="MerR_1"/>
    <property type="match status" value="1"/>
</dbReference>
<evidence type="ECO:0000256" key="3">
    <source>
        <dbReference type="ARBA" id="ARBA00023125"/>
    </source>
</evidence>
<dbReference type="SMART" id="SM00422">
    <property type="entry name" value="HTH_MERR"/>
    <property type="match status" value="1"/>
</dbReference>
<evidence type="ECO:0000256" key="4">
    <source>
        <dbReference type="ARBA" id="ARBA00023163"/>
    </source>
</evidence>
<evidence type="ECO:0000256" key="2">
    <source>
        <dbReference type="ARBA" id="ARBA00023015"/>
    </source>
</evidence>
<evidence type="ECO:0000256" key="5">
    <source>
        <dbReference type="SAM" id="MobiDB-lite"/>
    </source>
</evidence>
<keyword evidence="8" id="KW-1185">Reference proteome</keyword>
<sequence length="270" mass="28940">MTEQLWKIGELAAATGLTVRTLRHFHHIGLLRPAGRSPTGHRLYTGDEVRRLYRILALREAREPSIDQLIEAMEAMMQARHFSPDQFAGLKQRHAEAGEAGLTRWRDRMAELAGRAAVHAERGTDPADPEVQDLAGEWFAAVTGMTGDDRSLLSALYAKIDRQGAETATKGLLTTAAWECDGAARRRRAVARGLRARSRRYESAAGGTPSTCTASAWAGSKAAAGRSVSRPSAASSGCSPAPPASSGPIPADAWTGALIRCVLPDQESCQ</sequence>
<name>A0A9X2GNT4_9ACTN</name>
<dbReference type="SUPFAM" id="SSF46955">
    <property type="entry name" value="Putative DNA-binding domain"/>
    <property type="match status" value="1"/>
</dbReference>
<dbReference type="InterPro" id="IPR000551">
    <property type="entry name" value="MerR-type_HTH_dom"/>
</dbReference>
<keyword evidence="3 7" id="KW-0238">DNA-binding</keyword>
<keyword evidence="2" id="KW-0805">Transcription regulation</keyword>
<evidence type="ECO:0000259" key="6">
    <source>
        <dbReference type="PROSITE" id="PS50937"/>
    </source>
</evidence>
<dbReference type="Gene3D" id="1.10.1660.10">
    <property type="match status" value="1"/>
</dbReference>
<proteinExistence type="predicted"/>
<evidence type="ECO:0000313" key="7">
    <source>
        <dbReference type="EMBL" id="MCP2358068.1"/>
    </source>
</evidence>
<feature type="compositionally biased region" description="Low complexity" evidence="5">
    <location>
        <begin position="228"/>
        <end position="239"/>
    </location>
</feature>
<keyword evidence="1" id="KW-0678">Repressor</keyword>
<dbReference type="AlphaFoldDB" id="A0A9X2GNT4"/>
<dbReference type="InterPro" id="IPR047057">
    <property type="entry name" value="MerR_fam"/>
</dbReference>
<protein>
    <submittedName>
        <fullName evidence="7">DNA-binding transcriptional MerR regulator</fullName>
    </submittedName>
</protein>
<accession>A0A9X2GNT4</accession>
<dbReference type="RefSeq" id="WP_253745164.1">
    <property type="nucleotide sequence ID" value="NZ_BAABKA010000067.1"/>
</dbReference>
<feature type="domain" description="HTH merR-type" evidence="6">
    <location>
        <begin position="5"/>
        <end position="75"/>
    </location>
</feature>
<feature type="region of interest" description="Disordered" evidence="5">
    <location>
        <begin position="228"/>
        <end position="249"/>
    </location>
</feature>
<gene>
    <name evidence="7" type="ORF">HD597_005088</name>
</gene>
<evidence type="ECO:0000313" key="8">
    <source>
        <dbReference type="Proteomes" id="UP001139648"/>
    </source>
</evidence>
<dbReference type="GO" id="GO:0003700">
    <property type="term" value="F:DNA-binding transcription factor activity"/>
    <property type="evidence" value="ECO:0007669"/>
    <property type="project" value="InterPro"/>
</dbReference>
<dbReference type="InterPro" id="IPR012925">
    <property type="entry name" value="TipAS_dom"/>
</dbReference>
<dbReference type="InterPro" id="IPR009061">
    <property type="entry name" value="DNA-bd_dom_put_sf"/>
</dbReference>
<dbReference type="PANTHER" id="PTHR30204:SF69">
    <property type="entry name" value="MERR-FAMILY TRANSCRIPTIONAL REGULATOR"/>
    <property type="match status" value="1"/>
</dbReference>
<dbReference type="Pfam" id="PF07739">
    <property type="entry name" value="TipAS"/>
    <property type="match status" value="1"/>
</dbReference>
<reference evidence="7" key="1">
    <citation type="submission" date="2022-06" db="EMBL/GenBank/DDBJ databases">
        <title>Sequencing the genomes of 1000 actinobacteria strains.</title>
        <authorList>
            <person name="Klenk H.-P."/>
        </authorList>
    </citation>
    <scope>NUCLEOTIDE SEQUENCE</scope>
    <source>
        <strain evidence="7">DSM 46694</strain>
    </source>
</reference>
<dbReference type="EMBL" id="JAMZEB010000002">
    <property type="protein sequence ID" value="MCP2358068.1"/>
    <property type="molecule type" value="Genomic_DNA"/>
</dbReference>